<evidence type="ECO:0000256" key="4">
    <source>
        <dbReference type="ARBA" id="ARBA00023069"/>
    </source>
</evidence>
<evidence type="ECO:0000256" key="1">
    <source>
        <dbReference type="ARBA" id="ARBA00004138"/>
    </source>
</evidence>
<evidence type="ECO:0000259" key="6">
    <source>
        <dbReference type="Pfam" id="PF22544"/>
    </source>
</evidence>
<proteinExistence type="predicted"/>
<evidence type="ECO:0000256" key="2">
    <source>
        <dbReference type="ARBA" id="ARBA00004496"/>
    </source>
</evidence>
<comment type="subcellular location">
    <subcellularLocation>
        <location evidence="1">Cell projection</location>
        <location evidence="1">Cilium</location>
    </subcellularLocation>
    <subcellularLocation>
        <location evidence="2">Cytoplasm</location>
    </subcellularLocation>
</comment>
<dbReference type="AlphaFoldDB" id="A0A5K3F7K7"/>
<dbReference type="Pfam" id="PF22544">
    <property type="entry name" value="HYDIN_VesB_CFA65-like_Ig"/>
    <property type="match status" value="1"/>
</dbReference>
<keyword evidence="5" id="KW-0966">Cell projection</keyword>
<dbReference type="InterPro" id="IPR013783">
    <property type="entry name" value="Ig-like_fold"/>
</dbReference>
<dbReference type="WBParaSite" id="MCU_006088-RA">
    <property type="protein sequence ID" value="MCU_006088-RA"/>
    <property type="gene ID" value="MCU_006088"/>
</dbReference>
<reference evidence="7" key="1">
    <citation type="submission" date="2019-11" db="UniProtKB">
        <authorList>
            <consortium name="WormBaseParasite"/>
        </authorList>
    </citation>
    <scope>IDENTIFICATION</scope>
</reference>
<dbReference type="InterPro" id="IPR053879">
    <property type="entry name" value="HYDIN_VesB_CFA65-like_Ig"/>
</dbReference>
<dbReference type="Gene3D" id="2.60.40.10">
    <property type="entry name" value="Immunoglobulins"/>
    <property type="match status" value="3"/>
</dbReference>
<evidence type="ECO:0000313" key="7">
    <source>
        <dbReference type="WBParaSite" id="MCU_006088-RA"/>
    </source>
</evidence>
<sequence length="411" mass="44925">AFDWSIANSRLRAKSQVPISLSFCANSIGRHEVNLTIRGTQISNDCLSERHFDLVNLHVSAAIESPAIIMEPNLVQLERSIVLTETLRLEIKLTNPSAVCPIAFCWELSRMKKAFLNSVVSNEQAEIVRGSVDLESGLLQPLETQIIKLSLTPLRVGSIECLLPCRLNDQPDGLTWLQVLFVVVSPNIELETDSIDFGKLRPGQCATRTTYLANPASLSLSWAVKHPQMANAIFSIEPSKGIIKAKCNAKISLAFRPRNVGQFDVEIPFSVDGAPLRTLRLTGEAVQPVVIVEPQELQINEAFLNVPQTIEVNLKNTSAVSSTFRWLQVEDVSEGSVEVSVSPSCGHIGPNKCTIIRVMCTGKALGIFKDVRLYCEVDGLSEPLLLNLSVKVGGLSCRITAPSDGFSPNLD</sequence>
<accession>A0A5K3F7K7</accession>
<name>A0A5K3F7K7_MESCO</name>
<dbReference type="GO" id="GO:0005737">
    <property type="term" value="C:cytoplasm"/>
    <property type="evidence" value="ECO:0007669"/>
    <property type="project" value="UniProtKB-SubCell"/>
</dbReference>
<dbReference type="PANTHER" id="PTHR46348">
    <property type="entry name" value="DELETED IN LUNG AND ESOPHAGEAL CANCER PROTEIN 1"/>
    <property type="match status" value="1"/>
</dbReference>
<dbReference type="GO" id="GO:0005929">
    <property type="term" value="C:cilium"/>
    <property type="evidence" value="ECO:0007669"/>
    <property type="project" value="UniProtKB-SubCell"/>
</dbReference>
<organism evidence="7">
    <name type="scientific">Mesocestoides corti</name>
    <name type="common">Flatworm</name>
    <dbReference type="NCBI Taxonomy" id="53468"/>
    <lineage>
        <taxon>Eukaryota</taxon>
        <taxon>Metazoa</taxon>
        <taxon>Spiralia</taxon>
        <taxon>Lophotrochozoa</taxon>
        <taxon>Platyhelminthes</taxon>
        <taxon>Cestoda</taxon>
        <taxon>Eucestoda</taxon>
        <taxon>Cyclophyllidea</taxon>
        <taxon>Mesocestoididae</taxon>
        <taxon>Mesocestoides</taxon>
    </lineage>
</organism>
<evidence type="ECO:0000256" key="5">
    <source>
        <dbReference type="ARBA" id="ARBA00023273"/>
    </source>
</evidence>
<feature type="domain" description="HYDIN/VesB/CFA65-like Ig-like" evidence="6">
    <location>
        <begin position="186"/>
        <end position="283"/>
    </location>
</feature>
<dbReference type="GO" id="GO:0015631">
    <property type="term" value="F:tubulin binding"/>
    <property type="evidence" value="ECO:0007669"/>
    <property type="project" value="TreeGrafter"/>
</dbReference>
<dbReference type="Pfam" id="PF23316">
    <property type="entry name" value="Ig_DLEC1_6th"/>
    <property type="match status" value="1"/>
</dbReference>
<dbReference type="PANTHER" id="PTHR46348:SF1">
    <property type="entry name" value="DELETED IN LUNG AND ESOPHAGEAL CANCER PROTEIN 1"/>
    <property type="match status" value="1"/>
</dbReference>
<keyword evidence="3" id="KW-0963">Cytoplasm</keyword>
<protein>
    <submittedName>
        <fullName evidence="7">ASH domain-containing protein</fullName>
    </submittedName>
</protein>
<evidence type="ECO:0000256" key="3">
    <source>
        <dbReference type="ARBA" id="ARBA00022490"/>
    </source>
</evidence>
<dbReference type="GO" id="GO:0008285">
    <property type="term" value="P:negative regulation of cell population proliferation"/>
    <property type="evidence" value="ECO:0007669"/>
    <property type="project" value="InterPro"/>
</dbReference>
<dbReference type="InterPro" id="IPR033304">
    <property type="entry name" value="DLEC1"/>
</dbReference>
<keyword evidence="4" id="KW-0969">Cilium</keyword>